<evidence type="ECO:0000256" key="2">
    <source>
        <dbReference type="ARBA" id="ARBA00022963"/>
    </source>
</evidence>
<feature type="active site" description="Proton acceptor" evidence="4">
    <location>
        <position position="162"/>
    </location>
</feature>
<dbReference type="InterPro" id="IPR050301">
    <property type="entry name" value="NTE"/>
</dbReference>
<dbReference type="InterPro" id="IPR016035">
    <property type="entry name" value="Acyl_Trfase/lysoPLipase"/>
</dbReference>
<gene>
    <name evidence="7" type="ordered locus">Fbal_0384</name>
</gene>
<feature type="active site" description="Nucleophile" evidence="4">
    <location>
        <position position="43"/>
    </location>
</feature>
<feature type="short sequence motif" description="GXSXG" evidence="4">
    <location>
        <begin position="41"/>
        <end position="45"/>
    </location>
</feature>
<feature type="domain" description="PNPLA" evidence="6">
    <location>
        <begin position="9"/>
        <end position="175"/>
    </location>
</feature>
<keyword evidence="2 4" id="KW-0442">Lipid degradation</keyword>
<evidence type="ECO:0000259" key="6">
    <source>
        <dbReference type="PROSITE" id="PS51635"/>
    </source>
</evidence>
<dbReference type="Pfam" id="PF19890">
    <property type="entry name" value="DUF6363"/>
    <property type="match status" value="1"/>
</dbReference>
<protein>
    <submittedName>
        <fullName evidence="7">Patatin</fullName>
    </submittedName>
</protein>
<dbReference type="Gene3D" id="3.40.1090.10">
    <property type="entry name" value="Cytosolic phospholipase A2 catalytic domain"/>
    <property type="match status" value="2"/>
</dbReference>
<comment type="caution">
    <text evidence="4">Lacks conserved residue(s) required for the propagation of feature annotation.</text>
</comment>
<dbReference type="Proteomes" id="UP000006683">
    <property type="component" value="Chromosome"/>
</dbReference>
<dbReference type="KEGG" id="fbl:Fbal_0384"/>
<dbReference type="PROSITE" id="PS51635">
    <property type="entry name" value="PNPLA"/>
    <property type="match status" value="1"/>
</dbReference>
<keyword evidence="3 4" id="KW-0443">Lipid metabolism</keyword>
<evidence type="ECO:0000256" key="4">
    <source>
        <dbReference type="PROSITE-ProRule" id="PRU01161"/>
    </source>
</evidence>
<sequence>MDQVGPSALIVEGGAMRGVFSCGVLDTFLARDFSPFDSFWGVSAGASNLAAYLAKMPGRNRKIYTDYSCRRAFLTPGRFLRGGDLMDLDWMWTITLAELGIDKAVLAADPRPFFLAVTRQDSGQAEYHTPDVEQLAETMKASSALPVLYRKGVRLGQHTYVDGGVADALPVAEAIRRGARQIMVLRSRPASYRKSASGLPALQRWLLRDTPHLVEPMLSRAERYNRTLDLIRQPPEGVNIVEICPPESFRLKRLTRDAEPLERGYELGRIAGEAAMARWQPFSGDGQSPAPQCHRSNPAPAV</sequence>
<evidence type="ECO:0000313" key="8">
    <source>
        <dbReference type="Proteomes" id="UP000006683"/>
    </source>
</evidence>
<dbReference type="GO" id="GO:0016042">
    <property type="term" value="P:lipid catabolic process"/>
    <property type="evidence" value="ECO:0007669"/>
    <property type="project" value="UniProtKB-UniRule"/>
</dbReference>
<proteinExistence type="predicted"/>
<name>E1SN99_FERBD</name>
<evidence type="ECO:0000256" key="5">
    <source>
        <dbReference type="SAM" id="MobiDB-lite"/>
    </source>
</evidence>
<accession>E1SN99</accession>
<reference evidence="7 8" key="1">
    <citation type="journal article" date="2010" name="Stand. Genomic Sci.">
        <title>Complete genome sequence of Ferrimonas balearica type strain (PAT).</title>
        <authorList>
            <person name="Nolan M."/>
            <person name="Sikorski J."/>
            <person name="Davenport K."/>
            <person name="Lucas S."/>
            <person name="Glavina Del Rio T."/>
            <person name="Tice H."/>
            <person name="Cheng J."/>
            <person name="Goodwin L."/>
            <person name="Pitluck S."/>
            <person name="Liolios K."/>
            <person name="Ivanova N."/>
            <person name="Mavromatis K."/>
            <person name="Ovchinnikova G."/>
            <person name="Pati A."/>
            <person name="Chen A."/>
            <person name="Palaniappan K."/>
            <person name="Land M."/>
            <person name="Hauser L."/>
            <person name="Chang Y."/>
            <person name="Jeffries C."/>
            <person name="Tapia R."/>
            <person name="Brettin T."/>
            <person name="Detter J."/>
            <person name="Han C."/>
            <person name="Yasawong M."/>
            <person name="Rohde M."/>
            <person name="Tindall B."/>
            <person name="Goker M."/>
            <person name="Woyke T."/>
            <person name="Bristow J."/>
            <person name="Eisen J."/>
            <person name="Markowitz V."/>
            <person name="Hugenholtz P."/>
            <person name="Kyrpides N."/>
            <person name="Klenk H."/>
            <person name="Lapidus A."/>
        </authorList>
    </citation>
    <scope>NUCLEOTIDE SEQUENCE [LARGE SCALE GENOMIC DNA]</scope>
    <source>
        <strain evidence="8">DSM 9799 / CCM 4581 / KCTC 23876 / PAT</strain>
    </source>
</reference>
<dbReference type="GO" id="GO:0016787">
    <property type="term" value="F:hydrolase activity"/>
    <property type="evidence" value="ECO:0007669"/>
    <property type="project" value="UniProtKB-UniRule"/>
</dbReference>
<feature type="region of interest" description="Disordered" evidence="5">
    <location>
        <begin position="280"/>
        <end position="302"/>
    </location>
</feature>
<organism evidence="7 8">
    <name type="scientific">Ferrimonas balearica (strain DSM 9799 / CCM 4581 / KCTC 23876 / PAT)</name>
    <dbReference type="NCBI Taxonomy" id="550540"/>
    <lineage>
        <taxon>Bacteria</taxon>
        <taxon>Pseudomonadati</taxon>
        <taxon>Pseudomonadota</taxon>
        <taxon>Gammaproteobacteria</taxon>
        <taxon>Alteromonadales</taxon>
        <taxon>Ferrimonadaceae</taxon>
        <taxon>Ferrimonas</taxon>
    </lineage>
</organism>
<dbReference type="CDD" id="cd07208">
    <property type="entry name" value="Pat_hypo_Ecoli_yjju_like"/>
    <property type="match status" value="1"/>
</dbReference>
<dbReference type="InterPro" id="IPR037483">
    <property type="entry name" value="YjjU-like"/>
</dbReference>
<dbReference type="eggNOG" id="COG4667">
    <property type="taxonomic scope" value="Bacteria"/>
</dbReference>
<keyword evidence="1 4" id="KW-0378">Hydrolase</keyword>
<evidence type="ECO:0000256" key="1">
    <source>
        <dbReference type="ARBA" id="ARBA00022801"/>
    </source>
</evidence>
<dbReference type="OrthoDB" id="9802424at2"/>
<evidence type="ECO:0000313" key="7">
    <source>
        <dbReference type="EMBL" id="ADN74598.1"/>
    </source>
</evidence>
<dbReference type="EMBL" id="CP002209">
    <property type="protein sequence ID" value="ADN74598.1"/>
    <property type="molecule type" value="Genomic_DNA"/>
</dbReference>
<dbReference type="InterPro" id="IPR045943">
    <property type="entry name" value="DUF6363"/>
</dbReference>
<dbReference type="PANTHER" id="PTHR14226:SF25">
    <property type="entry name" value="PHOSPHOESTERASE"/>
    <property type="match status" value="1"/>
</dbReference>
<dbReference type="GeneID" id="67180636"/>
<dbReference type="HOGENOM" id="CLU_048271_0_0_6"/>
<dbReference type="InterPro" id="IPR002641">
    <property type="entry name" value="PNPLA_dom"/>
</dbReference>
<dbReference type="RefSeq" id="WP_013343904.1">
    <property type="nucleotide sequence ID" value="NC_014541.1"/>
</dbReference>
<dbReference type="SUPFAM" id="SSF52151">
    <property type="entry name" value="FabD/lysophospholipase-like"/>
    <property type="match status" value="1"/>
</dbReference>
<dbReference type="STRING" id="550540.Fbal_0384"/>
<evidence type="ECO:0000256" key="3">
    <source>
        <dbReference type="ARBA" id="ARBA00023098"/>
    </source>
</evidence>
<keyword evidence="8" id="KW-1185">Reference proteome</keyword>
<dbReference type="PANTHER" id="PTHR14226">
    <property type="entry name" value="NEUROPATHY TARGET ESTERASE/SWISS CHEESE D.MELANOGASTER"/>
    <property type="match status" value="1"/>
</dbReference>
<dbReference type="Pfam" id="PF01734">
    <property type="entry name" value="Patatin"/>
    <property type="match status" value="1"/>
</dbReference>
<dbReference type="AlphaFoldDB" id="E1SN99"/>
<feature type="short sequence motif" description="DGA/G" evidence="4">
    <location>
        <begin position="162"/>
        <end position="164"/>
    </location>
</feature>